<feature type="transmembrane region" description="Helical" evidence="8">
    <location>
        <begin position="90"/>
        <end position="114"/>
    </location>
</feature>
<dbReference type="Pfam" id="PF20154">
    <property type="entry name" value="LNT_N"/>
    <property type="match status" value="1"/>
</dbReference>
<dbReference type="Gene3D" id="3.60.110.10">
    <property type="entry name" value="Carbon-nitrogen hydrolase"/>
    <property type="match status" value="1"/>
</dbReference>
<dbReference type="GO" id="GO:0042158">
    <property type="term" value="P:lipoprotein biosynthetic process"/>
    <property type="evidence" value="ECO:0007669"/>
    <property type="project" value="InterPro"/>
</dbReference>
<proteinExistence type="inferred from homology"/>
<comment type="subcellular location">
    <subcellularLocation>
        <location evidence="1">Cell membrane</location>
        <topology evidence="1">Multi-pass membrane protein</topology>
    </subcellularLocation>
</comment>
<dbReference type="Pfam" id="PF00795">
    <property type="entry name" value="CN_hydrolase"/>
    <property type="match status" value="1"/>
</dbReference>
<evidence type="ECO:0000256" key="5">
    <source>
        <dbReference type="ARBA" id="ARBA00022989"/>
    </source>
</evidence>
<dbReference type="PROSITE" id="PS50263">
    <property type="entry name" value="CN_HYDROLASE"/>
    <property type="match status" value="1"/>
</dbReference>
<feature type="domain" description="CN hydrolase" evidence="9">
    <location>
        <begin position="220"/>
        <end position="457"/>
    </location>
</feature>
<dbReference type="InterPro" id="IPR036526">
    <property type="entry name" value="C-N_Hydrolase_sf"/>
</dbReference>
<dbReference type="PANTHER" id="PTHR38686:SF1">
    <property type="entry name" value="APOLIPOPROTEIN N-ACYLTRANSFERASE"/>
    <property type="match status" value="1"/>
</dbReference>
<name>E6QUE6_9ZZZZ</name>
<keyword evidence="7 10" id="KW-0012">Acyltransferase</keyword>
<dbReference type="HAMAP" id="MF_01148">
    <property type="entry name" value="Lnt"/>
    <property type="match status" value="1"/>
</dbReference>
<feature type="transmembrane region" description="Helical" evidence="8">
    <location>
        <begin position="58"/>
        <end position="78"/>
    </location>
</feature>
<evidence type="ECO:0000256" key="2">
    <source>
        <dbReference type="ARBA" id="ARBA00022475"/>
    </source>
</evidence>
<keyword evidence="6 8" id="KW-0472">Membrane</keyword>
<evidence type="ECO:0000256" key="4">
    <source>
        <dbReference type="ARBA" id="ARBA00022692"/>
    </source>
</evidence>
<feature type="transmembrane region" description="Helical" evidence="8">
    <location>
        <begin position="12"/>
        <end position="29"/>
    </location>
</feature>
<evidence type="ECO:0000256" key="8">
    <source>
        <dbReference type="SAM" id="Phobius"/>
    </source>
</evidence>
<evidence type="ECO:0000256" key="1">
    <source>
        <dbReference type="ARBA" id="ARBA00004651"/>
    </source>
</evidence>
<keyword evidence="2" id="KW-1003">Cell membrane</keyword>
<keyword evidence="5 8" id="KW-1133">Transmembrane helix</keyword>
<evidence type="ECO:0000259" key="9">
    <source>
        <dbReference type="PROSITE" id="PS50263"/>
    </source>
</evidence>
<feature type="transmembrane region" description="Helical" evidence="8">
    <location>
        <begin position="121"/>
        <end position="140"/>
    </location>
</feature>
<accession>E6QUE6</accession>
<dbReference type="AlphaFoldDB" id="E6QUE6"/>
<feature type="transmembrane region" description="Helical" evidence="8">
    <location>
        <begin position="160"/>
        <end position="181"/>
    </location>
</feature>
<organism evidence="10">
    <name type="scientific">mine drainage metagenome</name>
    <dbReference type="NCBI Taxonomy" id="410659"/>
    <lineage>
        <taxon>unclassified sequences</taxon>
        <taxon>metagenomes</taxon>
        <taxon>ecological metagenomes</taxon>
    </lineage>
</organism>
<reference evidence="10" key="1">
    <citation type="submission" date="2009-10" db="EMBL/GenBank/DDBJ databases">
        <title>Diversity of trophic interactions inside an arsenic-rich microbial ecosystem.</title>
        <authorList>
            <person name="Bertin P.N."/>
            <person name="Heinrich-Salmeron A."/>
            <person name="Pelletier E."/>
            <person name="Goulhen-Chollet F."/>
            <person name="Arsene-Ploetze F."/>
            <person name="Gallien S."/>
            <person name="Calteau A."/>
            <person name="Vallenet D."/>
            <person name="Casiot C."/>
            <person name="Chane-Woon-Ming B."/>
            <person name="Giloteaux L."/>
            <person name="Barakat M."/>
            <person name="Bonnefoy V."/>
            <person name="Bruneel O."/>
            <person name="Chandler M."/>
            <person name="Cleiss J."/>
            <person name="Duran R."/>
            <person name="Elbaz-Poulichet F."/>
            <person name="Fonknechten N."/>
            <person name="Lauga B."/>
            <person name="Mornico D."/>
            <person name="Ortet P."/>
            <person name="Schaeffer C."/>
            <person name="Siguier P."/>
            <person name="Alexander Thil Smith A."/>
            <person name="Van Dorsselaer A."/>
            <person name="Weissenbach J."/>
            <person name="Medigue C."/>
            <person name="Le Paslier D."/>
        </authorList>
    </citation>
    <scope>NUCLEOTIDE SEQUENCE</scope>
</reference>
<dbReference type="GO" id="GO:0005886">
    <property type="term" value="C:plasma membrane"/>
    <property type="evidence" value="ECO:0007669"/>
    <property type="project" value="UniProtKB-SubCell"/>
</dbReference>
<evidence type="ECO:0000256" key="7">
    <source>
        <dbReference type="ARBA" id="ARBA00023315"/>
    </source>
</evidence>
<dbReference type="PANTHER" id="PTHR38686">
    <property type="entry name" value="APOLIPOPROTEIN N-ACYLTRANSFERASE"/>
    <property type="match status" value="1"/>
</dbReference>
<dbReference type="InterPro" id="IPR004563">
    <property type="entry name" value="Apolipo_AcylTrfase"/>
</dbReference>
<dbReference type="SUPFAM" id="SSF56317">
    <property type="entry name" value="Carbon-nitrogen hydrolase"/>
    <property type="match status" value="1"/>
</dbReference>
<dbReference type="InterPro" id="IPR003010">
    <property type="entry name" value="C-N_Hydrolase"/>
</dbReference>
<dbReference type="EMBL" id="CABR01000111">
    <property type="protein sequence ID" value="CBI10868.1"/>
    <property type="molecule type" value="Genomic_DNA"/>
</dbReference>
<comment type="caution">
    <text evidence="10">The sequence shown here is derived from an EMBL/GenBank/DDBJ whole genome shotgun (WGS) entry which is preliminary data.</text>
</comment>
<evidence type="ECO:0000256" key="3">
    <source>
        <dbReference type="ARBA" id="ARBA00022679"/>
    </source>
</evidence>
<dbReference type="CDD" id="cd07571">
    <property type="entry name" value="ALP_N-acyl_transferase"/>
    <property type="match status" value="1"/>
</dbReference>
<protein>
    <submittedName>
        <fullName evidence="10">Apolipoprotein N-acyltransferase (ALP N-acyltransferase)</fullName>
        <ecNumber evidence="10">2.3.1.-</ecNumber>
    </submittedName>
</protein>
<keyword evidence="4 8" id="KW-0812">Transmembrane</keyword>
<keyword evidence="3 10" id="KW-0808">Transferase</keyword>
<gene>
    <name evidence="10" type="primary">lnt</name>
    <name evidence="10" type="ORF">CARN7_1670</name>
</gene>
<dbReference type="NCBIfam" id="TIGR00546">
    <property type="entry name" value="lnt"/>
    <property type="match status" value="1"/>
</dbReference>
<dbReference type="GO" id="GO:0016410">
    <property type="term" value="F:N-acyltransferase activity"/>
    <property type="evidence" value="ECO:0007669"/>
    <property type="project" value="InterPro"/>
</dbReference>
<keyword evidence="10" id="KW-0449">Lipoprotein</keyword>
<dbReference type="EC" id="2.3.1.-" evidence="10"/>
<evidence type="ECO:0000313" key="10">
    <source>
        <dbReference type="EMBL" id="CBI10868.1"/>
    </source>
</evidence>
<feature type="transmembrane region" description="Helical" evidence="8">
    <location>
        <begin position="35"/>
        <end position="51"/>
    </location>
</feature>
<sequence>MLRQLDSSRATAFYIAQFFAFGFGAINVLGFAPYGWFPIPIISLAALFWLWRRFPQRAVWLTFSYGTGYFVTGVGWLYVSLHDYGGMSWLTAGTAIFLFSAFLALFPIPVAYLYQQKVLGSYFGLAAAWMLQEWVRSWIFTGFPWLSLGYSQVLTSPLSGYAPIFGVFGISLFVVLTSTVMARPTLRAMTGIVLLWLIGFGLQFISWTHPIRTPFSVSLLQGDIDQSDKWRAASLEDSMLTYAHMVMTSKAQLIILPETALPIFYHTIPPEYLVALSNNVRAHGGDVLIGIPEQLPNGLYYNSLMSFGRSPHQTYRKYHLVPFGEYFPMKPLSDYLMAILKIPMSDFSRGPAYPGTLNVAGQKVAADICYEDVFGDEIIRPLPQASVLVNVTDDAWFGNTPAPWQHLQIAQMRALETGRYMLRATNTGVTAIINPQGEVVAHLPIFTRGVLNGSAQGYQGETPFVRFGNRLALFLAGVLLFVDKRLKYSKHQQ</sequence>
<feature type="transmembrane region" description="Helical" evidence="8">
    <location>
        <begin position="188"/>
        <end position="207"/>
    </location>
</feature>
<evidence type="ECO:0000256" key="6">
    <source>
        <dbReference type="ARBA" id="ARBA00023136"/>
    </source>
</evidence>
<dbReference type="InterPro" id="IPR045378">
    <property type="entry name" value="LNT_N"/>
</dbReference>